<dbReference type="InterPro" id="IPR010982">
    <property type="entry name" value="Lambda_DNA-bd_dom_sf"/>
</dbReference>
<dbReference type="PANTHER" id="PTHR30146:SF109">
    <property type="entry name" value="HTH-TYPE TRANSCRIPTIONAL REGULATOR GALS"/>
    <property type="match status" value="1"/>
</dbReference>
<evidence type="ECO:0000313" key="6">
    <source>
        <dbReference type="Proteomes" id="UP001168823"/>
    </source>
</evidence>
<organism evidence="5 6">
    <name type="scientific">Mycolicibacterium arseniciresistens</name>
    <dbReference type="NCBI Taxonomy" id="3062257"/>
    <lineage>
        <taxon>Bacteria</taxon>
        <taxon>Bacillati</taxon>
        <taxon>Actinomycetota</taxon>
        <taxon>Actinomycetes</taxon>
        <taxon>Mycobacteriales</taxon>
        <taxon>Mycobacteriaceae</taxon>
        <taxon>Mycolicibacterium</taxon>
    </lineage>
</organism>
<dbReference type="EMBL" id="JAUMSQ010000028">
    <property type="protein sequence ID" value="MDO3635463.1"/>
    <property type="molecule type" value="Genomic_DNA"/>
</dbReference>
<protein>
    <submittedName>
        <fullName evidence="5">LacI family DNA-binding transcriptional regulator</fullName>
    </submittedName>
</protein>
<evidence type="ECO:0000256" key="3">
    <source>
        <dbReference type="ARBA" id="ARBA00023163"/>
    </source>
</evidence>
<evidence type="ECO:0000259" key="4">
    <source>
        <dbReference type="PROSITE" id="PS50932"/>
    </source>
</evidence>
<dbReference type="PANTHER" id="PTHR30146">
    <property type="entry name" value="LACI-RELATED TRANSCRIPTIONAL REPRESSOR"/>
    <property type="match status" value="1"/>
</dbReference>
<evidence type="ECO:0000256" key="1">
    <source>
        <dbReference type="ARBA" id="ARBA00023015"/>
    </source>
</evidence>
<feature type="domain" description="HTH lacI-type" evidence="4">
    <location>
        <begin position="1"/>
        <end position="53"/>
    </location>
</feature>
<dbReference type="SUPFAM" id="SSF53822">
    <property type="entry name" value="Periplasmic binding protein-like I"/>
    <property type="match status" value="1"/>
</dbReference>
<evidence type="ECO:0000313" key="5">
    <source>
        <dbReference type="EMBL" id="MDO3635463.1"/>
    </source>
</evidence>
<dbReference type="CDD" id="cd06267">
    <property type="entry name" value="PBP1_LacI_sugar_binding-like"/>
    <property type="match status" value="1"/>
</dbReference>
<dbReference type="GO" id="GO:0003677">
    <property type="term" value="F:DNA binding"/>
    <property type="evidence" value="ECO:0007669"/>
    <property type="project" value="UniProtKB-KW"/>
</dbReference>
<dbReference type="CDD" id="cd01392">
    <property type="entry name" value="HTH_LacI"/>
    <property type="match status" value="1"/>
</dbReference>
<dbReference type="Gene3D" id="3.40.50.2300">
    <property type="match status" value="2"/>
</dbReference>
<comment type="caution">
    <text evidence="5">The sequence shown here is derived from an EMBL/GenBank/DDBJ whole genome shotgun (WGS) entry which is preliminary data.</text>
</comment>
<keyword evidence="3" id="KW-0804">Transcription</keyword>
<keyword evidence="6" id="KW-1185">Reference proteome</keyword>
<dbReference type="Pfam" id="PF13377">
    <property type="entry name" value="Peripla_BP_3"/>
    <property type="match status" value="1"/>
</dbReference>
<dbReference type="Gene3D" id="1.10.260.40">
    <property type="entry name" value="lambda repressor-like DNA-binding domains"/>
    <property type="match status" value="1"/>
</dbReference>
<keyword evidence="1" id="KW-0805">Transcription regulation</keyword>
<dbReference type="InterPro" id="IPR000843">
    <property type="entry name" value="HTH_LacI"/>
</dbReference>
<keyword evidence="2 5" id="KW-0238">DNA-binding</keyword>
<sequence length="324" mass="34504">MQDIADKVGVSKALVSLVFRNAAGPSAETRQRVFAAADELGYRVNRTAALMTSRRSHHLGVTINIRNSFHTEIAEHIVAAADRAGYEIVLGAVTPTHGEAKVIETLLDFRCEGILLLGPELSASELADLGGKIPSVVIGRRVRTDELDVVRTADGRGIASVVDHLVGLGHREVVHVSGGTGVIATDRCNGYLRAMRRHGLDGNAEVIEADFTESAGIVAAQRLMERPLPTAVVCANDRLGAGVLDALRRAGVDVPGEVSVTGYDDSMLARLGHIDLTTVGQKPQEQADHAVAAVIERLDMGRTEARSFLLTPELVVRATTAPPR</sequence>
<evidence type="ECO:0000256" key="2">
    <source>
        <dbReference type="ARBA" id="ARBA00023125"/>
    </source>
</evidence>
<dbReference type="SMART" id="SM00354">
    <property type="entry name" value="HTH_LACI"/>
    <property type="match status" value="1"/>
</dbReference>
<dbReference type="InterPro" id="IPR046335">
    <property type="entry name" value="LacI/GalR-like_sensor"/>
</dbReference>
<gene>
    <name evidence="5" type="ORF">Q2100_06905</name>
</gene>
<dbReference type="InterPro" id="IPR028082">
    <property type="entry name" value="Peripla_BP_I"/>
</dbReference>
<name>A0ABT8UCE1_9MYCO</name>
<dbReference type="SUPFAM" id="SSF47413">
    <property type="entry name" value="lambda repressor-like DNA-binding domains"/>
    <property type="match status" value="1"/>
</dbReference>
<proteinExistence type="predicted"/>
<dbReference type="Proteomes" id="UP001168823">
    <property type="component" value="Unassembled WGS sequence"/>
</dbReference>
<dbReference type="Pfam" id="PF00356">
    <property type="entry name" value="LacI"/>
    <property type="match status" value="1"/>
</dbReference>
<reference evidence="5" key="1">
    <citation type="submission" date="2023-07" db="EMBL/GenBank/DDBJ databases">
        <title>Mycolicibacterium sp. nov., a novel bacterial species.</title>
        <authorList>
            <person name="Cao Y."/>
        </authorList>
    </citation>
    <scope>NUCLEOTIDE SEQUENCE</scope>
    <source>
        <strain evidence="5">KC 300</strain>
    </source>
</reference>
<dbReference type="PROSITE" id="PS50932">
    <property type="entry name" value="HTH_LACI_2"/>
    <property type="match status" value="1"/>
</dbReference>
<accession>A0ABT8UCE1</accession>